<sequence length="820" mass="82819">MPRPPKDLSDSTLAVSHLPSALRQCEISNLTFSGSSPSILATRNLTALWVLRDRIPSALMTGTTTLAAVEALNATVLTIPNISVADDTLFQYTVNITNRTVVGLFAFYADGTGVLSANSFRRIAIPGPGAVANCITPTCKSTEYLNTPTNTCLPCSLGYLNSTTCSFGSGALTCSYGVPAIASEGQPTQCRALDCSAGMSLSKNGTNCFDCSGTSGCDAACGACPVTLATRCTTGYYQVTSFSTCQLCSATFKNSTACTSAGATACSYGIPISTNGAPTQCVGSTCTGSTYRSPLTGLCVACPDANATSCDTSGKSLTCKYGALNLSTSTCTAVNCTATPSYLASNGSYCIACGTNVTVCTSTSALACSYGVPNRNTCSPLACPVSPPAYLNVTGSGCVPCGKNVTSCNSAGALSCSYGAVQTANGTAQCLPEVCTSNQFLTVNPSSCGDCVATFGPGVTSCSLAAGALTCLYGVPTGTPPQCAAQACNTTSYLTANATQCINCASIFVNSTTCTAQGPTGCSWGALTLNSTTNISSCVTQTCDYGKYVTSASKGRLWALCQTLFPNSTFCSETGGATGCQYGALTLISPRGPSTCIPKSCDPSSPTPIMDATGVKCLSCSDFYGDSSNVATCNAFQALSCLGGRVVDPTTNVTCININATTAAAYSCQSGDPLATSCSGTNSTSCRSPAILSNGVCSLGYSALAGGPDATGTPVASNVANFYSCVAFMPCPIGQTMLFQNGNCYCQTGPTSFNLTADANFISRRVVLSGSCASNSATTLGSIQTGPLPASCLDFGYVGSDGSCVATYGGLEPADCSTLP</sequence>
<evidence type="ECO:0000313" key="1">
    <source>
        <dbReference type="EMBL" id="SCV68134.1"/>
    </source>
</evidence>
<accession>A0A238F8E0</accession>
<proteinExistence type="predicted"/>
<dbReference type="AlphaFoldDB" id="A0A238F8E0"/>
<gene>
    <name evidence="1" type="ORF">BQ2448_255</name>
</gene>
<keyword evidence="2" id="KW-1185">Reference proteome</keyword>
<organism evidence="1 2">
    <name type="scientific">Microbotryum intermedium</name>
    <dbReference type="NCBI Taxonomy" id="269621"/>
    <lineage>
        <taxon>Eukaryota</taxon>
        <taxon>Fungi</taxon>
        <taxon>Dikarya</taxon>
        <taxon>Basidiomycota</taxon>
        <taxon>Pucciniomycotina</taxon>
        <taxon>Microbotryomycetes</taxon>
        <taxon>Microbotryales</taxon>
        <taxon>Microbotryaceae</taxon>
        <taxon>Microbotryum</taxon>
    </lineage>
</organism>
<reference evidence="2" key="1">
    <citation type="submission" date="2016-09" db="EMBL/GenBank/DDBJ databases">
        <authorList>
            <person name="Jeantristanb JTB J.-T."/>
            <person name="Ricardo R."/>
        </authorList>
    </citation>
    <scope>NUCLEOTIDE SEQUENCE [LARGE SCALE GENOMIC DNA]</scope>
</reference>
<dbReference type="EMBL" id="FMSP01000003">
    <property type="protein sequence ID" value="SCV68134.1"/>
    <property type="molecule type" value="Genomic_DNA"/>
</dbReference>
<dbReference type="OrthoDB" id="10510199at2759"/>
<dbReference type="Proteomes" id="UP000198372">
    <property type="component" value="Unassembled WGS sequence"/>
</dbReference>
<name>A0A238F8E0_9BASI</name>
<evidence type="ECO:0000313" key="2">
    <source>
        <dbReference type="Proteomes" id="UP000198372"/>
    </source>
</evidence>
<protein>
    <submittedName>
        <fullName evidence="1">BQ2448_255 protein</fullName>
    </submittedName>
</protein>